<dbReference type="InterPro" id="IPR050386">
    <property type="entry name" value="Glycosyl_hydrolase_5"/>
</dbReference>
<evidence type="ECO:0000256" key="4">
    <source>
        <dbReference type="ARBA" id="ARBA00023277"/>
    </source>
</evidence>
<name>A0ABW3WYG4_9HYPH</name>
<dbReference type="GO" id="GO:0016798">
    <property type="term" value="F:hydrolase activity, acting on glycosyl bonds"/>
    <property type="evidence" value="ECO:0007669"/>
    <property type="project" value="UniProtKB-KW"/>
</dbReference>
<dbReference type="Gene3D" id="3.20.20.80">
    <property type="entry name" value="Glycosidases"/>
    <property type="match status" value="1"/>
</dbReference>
<comment type="similarity">
    <text evidence="1 7">Belongs to the glycosyl hydrolase 5 (cellulase A) family.</text>
</comment>
<protein>
    <submittedName>
        <fullName evidence="9">Glycoside hydrolase family 5 protein</fullName>
        <ecNumber evidence="9">3.2.1.-</ecNumber>
    </submittedName>
</protein>
<keyword evidence="3" id="KW-0136">Cellulose degradation</keyword>
<organism evidence="9 10">
    <name type="scientific">Methylobacterium marchantiae</name>
    <dbReference type="NCBI Taxonomy" id="600331"/>
    <lineage>
        <taxon>Bacteria</taxon>
        <taxon>Pseudomonadati</taxon>
        <taxon>Pseudomonadota</taxon>
        <taxon>Alphaproteobacteria</taxon>
        <taxon>Hyphomicrobiales</taxon>
        <taxon>Methylobacteriaceae</taxon>
        <taxon>Methylobacterium</taxon>
    </lineage>
</organism>
<sequence>MPTGRDLARLRQAGFDFLRIPVDPGPFVAALAVERARLMQNLKAALEAALRADLSVVVNVQANGATHHWNPQNFYGDPGAPLFPAYRGFVSDLARMLESIAPDRLALEPVNEPPQGCGSQSWLTIQDDLLTEARRVAPRLTLVACGACGGMITGLTALDPTSLSRFAPLLFTFHYYEPYLFSHQGAPWMREPVYRALNAVPWPAYVGKLETTLAAVRKRMASDATLSAEAKREAYAVTEAKLAEYFAAQPDKRYLARHLAMVGEWGRRYGISPRQILLGEFGALRSDARYVASHAEDRVRYVQDVREAAEAEGFPWAFWNLFDGMGMMDDATRRFDRAIVTALGLRARADDP</sequence>
<dbReference type="InterPro" id="IPR017853">
    <property type="entry name" value="GH"/>
</dbReference>
<evidence type="ECO:0000313" key="10">
    <source>
        <dbReference type="Proteomes" id="UP001597176"/>
    </source>
</evidence>
<evidence type="ECO:0000256" key="6">
    <source>
        <dbReference type="ARBA" id="ARBA00023326"/>
    </source>
</evidence>
<keyword evidence="4" id="KW-0119">Carbohydrate metabolism</keyword>
<keyword evidence="6" id="KW-0624">Polysaccharide degradation</keyword>
<reference evidence="10" key="1">
    <citation type="journal article" date="2019" name="Int. J. Syst. Evol. Microbiol.">
        <title>The Global Catalogue of Microorganisms (GCM) 10K type strain sequencing project: providing services to taxonomists for standard genome sequencing and annotation.</title>
        <authorList>
            <consortium name="The Broad Institute Genomics Platform"/>
            <consortium name="The Broad Institute Genome Sequencing Center for Infectious Disease"/>
            <person name="Wu L."/>
            <person name="Ma J."/>
        </authorList>
    </citation>
    <scope>NUCLEOTIDE SEQUENCE [LARGE SCALE GENOMIC DNA]</scope>
    <source>
        <strain evidence="10">CCUG 56108</strain>
    </source>
</reference>
<dbReference type="Proteomes" id="UP001597176">
    <property type="component" value="Unassembled WGS sequence"/>
</dbReference>
<dbReference type="RefSeq" id="WP_238208821.1">
    <property type="nucleotide sequence ID" value="NZ_JBHTND010000009.1"/>
</dbReference>
<gene>
    <name evidence="9" type="ORF">ACFQ4G_08435</name>
</gene>
<dbReference type="SUPFAM" id="SSF51445">
    <property type="entry name" value="(Trans)glycosidases"/>
    <property type="match status" value="1"/>
</dbReference>
<evidence type="ECO:0000256" key="3">
    <source>
        <dbReference type="ARBA" id="ARBA00023001"/>
    </source>
</evidence>
<feature type="domain" description="Glycoside hydrolase family 5" evidence="8">
    <location>
        <begin position="8"/>
        <end position="321"/>
    </location>
</feature>
<dbReference type="PANTHER" id="PTHR31297">
    <property type="entry name" value="GLUCAN ENDO-1,6-BETA-GLUCOSIDASE B"/>
    <property type="match status" value="1"/>
</dbReference>
<keyword evidence="10" id="KW-1185">Reference proteome</keyword>
<dbReference type="Pfam" id="PF00150">
    <property type="entry name" value="Cellulase"/>
    <property type="match status" value="1"/>
</dbReference>
<dbReference type="EC" id="3.2.1.-" evidence="9"/>
<evidence type="ECO:0000313" key="9">
    <source>
        <dbReference type="EMBL" id="MFD1301609.1"/>
    </source>
</evidence>
<evidence type="ECO:0000256" key="5">
    <source>
        <dbReference type="ARBA" id="ARBA00023295"/>
    </source>
</evidence>
<proteinExistence type="inferred from homology"/>
<accession>A0ABW3WYG4</accession>
<evidence type="ECO:0000256" key="1">
    <source>
        <dbReference type="ARBA" id="ARBA00005641"/>
    </source>
</evidence>
<evidence type="ECO:0000259" key="8">
    <source>
        <dbReference type="Pfam" id="PF00150"/>
    </source>
</evidence>
<dbReference type="InterPro" id="IPR001547">
    <property type="entry name" value="Glyco_hydro_5"/>
</dbReference>
<keyword evidence="5 7" id="KW-0326">Glycosidase</keyword>
<comment type="caution">
    <text evidence="9">The sequence shown here is derived from an EMBL/GenBank/DDBJ whole genome shotgun (WGS) entry which is preliminary data.</text>
</comment>
<keyword evidence="2 7" id="KW-0378">Hydrolase</keyword>
<evidence type="ECO:0000256" key="2">
    <source>
        <dbReference type="ARBA" id="ARBA00022801"/>
    </source>
</evidence>
<evidence type="ECO:0000256" key="7">
    <source>
        <dbReference type="RuleBase" id="RU361153"/>
    </source>
</evidence>
<dbReference type="PANTHER" id="PTHR31297:SF41">
    <property type="entry name" value="ENDOGLUCANASE, PUTATIVE (AFU_ORTHOLOGUE AFUA_5G01830)-RELATED"/>
    <property type="match status" value="1"/>
</dbReference>
<dbReference type="EMBL" id="JBHTND010000009">
    <property type="protein sequence ID" value="MFD1301609.1"/>
    <property type="molecule type" value="Genomic_DNA"/>
</dbReference>